<name>A0A136LZ74_9BACT</name>
<sequence length="352" mass="39473">MERFGREPESIIWQRNSLLNPVDYHVQRTFHVGYVQTGQLPSFHISVSEDPYAQSVVLAELQRYSGLPHSIDTELDAQITHKTVAEALQSYTMQTYRRVDATTFAPLSDERRLVERCLDAYRNLSDLIPVGTLQAIGEQLVSTGLYRPAALDRVLAGEYLPRHSSRRRAMLTAAGMLVNRVNFNGCYDFSEVTRMSDQISSRVNSGRFSADEYQKMREILTEGIASVAAEHMRNGQPHKAGEILTHILHTAESYPGTDADMLRKATATKAARFMHTYSGPDGMYVDIRAGRTGRMLDMFESEEAELTGHPVVTTAQTVGFSVRTYADGLTETNLRHRVANLLRTDDPDLLSV</sequence>
<evidence type="ECO:0000313" key="1">
    <source>
        <dbReference type="EMBL" id="KXK26958.1"/>
    </source>
</evidence>
<dbReference type="STRING" id="1617426.TR69_WS6001000982"/>
<comment type="caution">
    <text evidence="1">The sequence shown here is derived from an EMBL/GenBank/DDBJ whole genome shotgun (WGS) entry which is preliminary data.</text>
</comment>
<dbReference type="EMBL" id="JYNZ01000003">
    <property type="protein sequence ID" value="KXK26958.1"/>
    <property type="molecule type" value="Genomic_DNA"/>
</dbReference>
<protein>
    <submittedName>
        <fullName evidence="1">Uncharacterized protein</fullName>
    </submittedName>
</protein>
<dbReference type="Proteomes" id="UP000070457">
    <property type="component" value="Unassembled WGS sequence"/>
</dbReference>
<reference evidence="1 2" key="1">
    <citation type="submission" date="2015-02" db="EMBL/GenBank/DDBJ databases">
        <title>Improved understanding of the partial-nitritation anammox process through 23 genomes representing the majority of the microbial community.</title>
        <authorList>
            <person name="Speth D.R."/>
            <person name="In T Zandt M."/>
            <person name="Guerrero Cruz S."/>
            <person name="Jetten M.S."/>
            <person name="Dutilh B.E."/>
        </authorList>
    </citation>
    <scope>NUCLEOTIDE SEQUENCE [LARGE SCALE GENOMIC DNA]</scope>
    <source>
        <strain evidence="1">OLB20</strain>
    </source>
</reference>
<gene>
    <name evidence="1" type="ORF">TR69_WS6001000982</name>
</gene>
<proteinExistence type="predicted"/>
<accession>A0A136LZ74</accession>
<evidence type="ECO:0000313" key="2">
    <source>
        <dbReference type="Proteomes" id="UP000070457"/>
    </source>
</evidence>
<organism evidence="1 2">
    <name type="scientific">candidate division WS6 bacterium OLB20</name>
    <dbReference type="NCBI Taxonomy" id="1617426"/>
    <lineage>
        <taxon>Bacteria</taxon>
        <taxon>Candidatus Dojkabacteria</taxon>
    </lineage>
</organism>
<dbReference type="AlphaFoldDB" id="A0A136LZ74"/>